<dbReference type="NCBIfam" id="TIGR03187">
    <property type="entry name" value="DGQHR"/>
    <property type="match status" value="1"/>
</dbReference>
<evidence type="ECO:0000313" key="1">
    <source>
        <dbReference type="EMBL" id="RAR59662.1"/>
    </source>
</evidence>
<dbReference type="InterPro" id="IPR017601">
    <property type="entry name" value="DGQHR-contain_dom"/>
</dbReference>
<proteinExistence type="predicted"/>
<comment type="caution">
    <text evidence="1">The sequence shown here is derived from an EMBL/GenBank/DDBJ whole genome shotgun (WGS) entry which is preliminary data.</text>
</comment>
<dbReference type="Proteomes" id="UP000249700">
    <property type="component" value="Unassembled WGS sequence"/>
</dbReference>
<dbReference type="InterPro" id="IPR017642">
    <property type="entry name" value="DNA_S_mod_DndB"/>
</dbReference>
<dbReference type="RefSeq" id="WP_112055420.1">
    <property type="nucleotide sequence ID" value="NZ_QLSX01000008.1"/>
</dbReference>
<reference evidence="1 2" key="1">
    <citation type="submission" date="2018-06" db="EMBL/GenBank/DDBJ databases">
        <title>Comparative analysis of microorganisms from saline springs in Andes Mountain Range, Colombia.</title>
        <authorList>
            <person name="Rubin E."/>
        </authorList>
    </citation>
    <scope>NUCLEOTIDE SEQUENCE [LARGE SCALE GENOMIC DNA]</scope>
    <source>
        <strain evidence="1 2">USBA-857</strain>
    </source>
</reference>
<sequence>MFSQKEFPTARAEGRVELNCVPVSQPLGQFFVGAIDSNDLIEITHTDVRRIEGERGFESYLGIQRPLSKKRSKEIADYVNTADACFPTAVIISVDSRCAFFDEDKNVLVLEPYHRETDEEGDVDIPLHKIAKVIDGQHRIAGLQGYKGEEAFEVNVSIFVDIDVASEAYLFSTVNIAQTKINKSLLYDLFELAESRSPQKLCHQIAVALNSTDGSPLENRIKRLGVAGPHSIPGAITQAAFVESLMKYVSSNPQYDRDLYIRKKSIPPASGREEKKLIFRDFMIQKKDFELTDIIWNYFSAVKERWPDAWESEHKGVMLNKTNGFMALMRLLKDSYLYLEKEVPRKEDFLSILEEINLEDDHFTTENYKPGSSGEAALYRTLKEFPDYSC</sequence>
<evidence type="ECO:0000313" key="2">
    <source>
        <dbReference type="Proteomes" id="UP000249700"/>
    </source>
</evidence>
<protein>
    <submittedName>
        <fullName evidence="1">DGQHR domain-containing protein</fullName>
    </submittedName>
</protein>
<dbReference type="CDD" id="cd16413">
    <property type="entry name" value="DGQHR_domain"/>
    <property type="match status" value="1"/>
</dbReference>
<dbReference type="AlphaFoldDB" id="A0A328XJG5"/>
<dbReference type="EMBL" id="QLSX01000008">
    <property type="protein sequence ID" value="RAR59662.1"/>
    <property type="molecule type" value="Genomic_DNA"/>
</dbReference>
<dbReference type="OrthoDB" id="9789139at2"/>
<accession>A0A328XJG5</accession>
<dbReference type="Pfam" id="PF14072">
    <property type="entry name" value="DndB"/>
    <property type="match status" value="1"/>
</dbReference>
<gene>
    <name evidence="1" type="ORF">BCL93_1082</name>
</gene>
<organism evidence="1 2">
    <name type="scientific">Onishia taeanensis</name>
    <dbReference type="NCBI Taxonomy" id="284577"/>
    <lineage>
        <taxon>Bacteria</taxon>
        <taxon>Pseudomonadati</taxon>
        <taxon>Pseudomonadota</taxon>
        <taxon>Gammaproteobacteria</taxon>
        <taxon>Oceanospirillales</taxon>
        <taxon>Halomonadaceae</taxon>
        <taxon>Onishia</taxon>
    </lineage>
</organism>
<name>A0A328XJG5_9GAMM</name>